<comment type="caution">
    <text evidence="1">The sequence shown here is derived from an EMBL/GenBank/DDBJ whole genome shotgun (WGS) entry which is preliminary data.</text>
</comment>
<sequence length="464" mass="53762">MMNFANFVIPRGRLHCRQLQLHARTLSLLPPCQPVSISAPVVAHLKWWFDILEGPQVKNTFHPELMSHFMTTDAAHFGWGPQVEDFTTSGKWRPDQLNWHCNRQEMFASIAAVSHHYKHRLQNQHLVFQTDNRTVVSVTLLNLTYQLMGILDRWNISITAKYLPGRFNDIADGLSRGKKASEEHLKKPALRKIFKTFGTPQIDLFATNQTKFVENYASKDHLDSSATFCNVFSRIWNYQLAWVFPPPSLIPRVLHHLNSAQGTFLVVAPMWKKAFWLPDLCRRALRRPLSIPDLEYVLIDQFTGLAPPRVQEMQRTEHWSQSEKNFLKLSWRESTLKTYKPDWAIRLKTVTTSYHKCMSRLLDQKVLEFERTQTGKPKHDSLFITVKGETRVASRTVICNWVGFVLKDANIQASPGRVPSAVASLNWYENLPIEDIPLTYENEEIILHWHFDDKDVCDNSCSDV</sequence>
<evidence type="ECO:0000313" key="1">
    <source>
        <dbReference type="EMBL" id="CAH2236866.1"/>
    </source>
</evidence>
<name>A0A8S4RHZ5_9NEOP</name>
<dbReference type="OrthoDB" id="7477527at2759"/>
<gene>
    <name evidence="1" type="primary">jg23222</name>
    <name evidence="1" type="ORF">PAEG_LOCUS14201</name>
</gene>
<accession>A0A8S4RHZ5</accession>
<organism evidence="1 2">
    <name type="scientific">Pararge aegeria aegeria</name>
    <dbReference type="NCBI Taxonomy" id="348720"/>
    <lineage>
        <taxon>Eukaryota</taxon>
        <taxon>Metazoa</taxon>
        <taxon>Ecdysozoa</taxon>
        <taxon>Arthropoda</taxon>
        <taxon>Hexapoda</taxon>
        <taxon>Insecta</taxon>
        <taxon>Pterygota</taxon>
        <taxon>Neoptera</taxon>
        <taxon>Endopterygota</taxon>
        <taxon>Lepidoptera</taxon>
        <taxon>Glossata</taxon>
        <taxon>Ditrysia</taxon>
        <taxon>Papilionoidea</taxon>
        <taxon>Nymphalidae</taxon>
        <taxon>Satyrinae</taxon>
        <taxon>Satyrini</taxon>
        <taxon>Parargina</taxon>
        <taxon>Pararge</taxon>
    </lineage>
</organism>
<dbReference type="PANTHER" id="PTHR33050:SF7">
    <property type="entry name" value="RIBONUCLEASE H"/>
    <property type="match status" value="1"/>
</dbReference>
<dbReference type="InterPro" id="IPR052055">
    <property type="entry name" value="Hepadnavirus_pol/RT"/>
</dbReference>
<evidence type="ECO:0000313" key="2">
    <source>
        <dbReference type="Proteomes" id="UP000838756"/>
    </source>
</evidence>
<dbReference type="EMBL" id="CAKXAJ010025236">
    <property type="protein sequence ID" value="CAH2236866.1"/>
    <property type="molecule type" value="Genomic_DNA"/>
</dbReference>
<dbReference type="PANTHER" id="PTHR33050">
    <property type="entry name" value="REVERSE TRANSCRIPTASE DOMAIN-CONTAINING PROTEIN"/>
    <property type="match status" value="1"/>
</dbReference>
<reference evidence="1" key="1">
    <citation type="submission" date="2022-03" db="EMBL/GenBank/DDBJ databases">
        <authorList>
            <person name="Lindestad O."/>
        </authorList>
    </citation>
    <scope>NUCLEOTIDE SEQUENCE</scope>
</reference>
<keyword evidence="2" id="KW-1185">Reference proteome</keyword>
<dbReference type="CDD" id="cd09275">
    <property type="entry name" value="RNase_HI_RT_DIRS1"/>
    <property type="match status" value="1"/>
</dbReference>
<dbReference type="Proteomes" id="UP000838756">
    <property type="component" value="Unassembled WGS sequence"/>
</dbReference>
<dbReference type="AlphaFoldDB" id="A0A8S4RHZ5"/>
<protein>
    <submittedName>
        <fullName evidence="1">Jg23222 protein</fullName>
    </submittedName>
</protein>
<proteinExistence type="predicted"/>